<dbReference type="SUPFAM" id="SSF103247">
    <property type="entry name" value="TT1751-like"/>
    <property type="match status" value="1"/>
</dbReference>
<dbReference type="InterPro" id="IPR016796">
    <property type="entry name" value="UCP021774"/>
</dbReference>
<dbReference type="PIRSF" id="PIRSF021774">
    <property type="entry name" value="UCP021774"/>
    <property type="match status" value="1"/>
</dbReference>
<dbReference type="PANTHER" id="PTHR38342">
    <property type="entry name" value="SLR5037 PROTEIN"/>
    <property type="match status" value="1"/>
</dbReference>
<gene>
    <name evidence="2" type="ORF">NOCA2530005</name>
</gene>
<accession>A0A2P2CCG2</accession>
<name>A0A2P2CCG2_9ZZZZ</name>
<dbReference type="PANTHER" id="PTHR38342:SF1">
    <property type="entry name" value="SLR5037 PROTEIN"/>
    <property type="match status" value="1"/>
</dbReference>
<feature type="domain" description="DUF302" evidence="1">
    <location>
        <begin position="40"/>
        <end position="103"/>
    </location>
</feature>
<protein>
    <recommendedName>
        <fullName evidence="1">DUF302 domain-containing protein</fullName>
    </recommendedName>
</protein>
<dbReference type="InterPro" id="IPR035923">
    <property type="entry name" value="TT1751-like_sf"/>
</dbReference>
<dbReference type="EMBL" id="CZKA01000049">
    <property type="protein sequence ID" value="CUR58632.1"/>
    <property type="molecule type" value="Genomic_DNA"/>
</dbReference>
<dbReference type="CDD" id="cd14797">
    <property type="entry name" value="DUF302"/>
    <property type="match status" value="1"/>
</dbReference>
<evidence type="ECO:0000259" key="1">
    <source>
        <dbReference type="Pfam" id="PF03625"/>
    </source>
</evidence>
<dbReference type="InterPro" id="IPR005180">
    <property type="entry name" value="DUF302"/>
</dbReference>
<dbReference type="AlphaFoldDB" id="A0A2P2CCG2"/>
<proteinExistence type="predicted"/>
<dbReference type="Pfam" id="PF03625">
    <property type="entry name" value="DUF302"/>
    <property type="match status" value="1"/>
</dbReference>
<dbReference type="Gene3D" id="3.30.310.70">
    <property type="entry name" value="TT1751-like domain"/>
    <property type="match status" value="1"/>
</dbReference>
<evidence type="ECO:0000313" key="2">
    <source>
        <dbReference type="EMBL" id="CUR58632.1"/>
    </source>
</evidence>
<reference evidence="2" key="1">
    <citation type="submission" date="2015-08" db="EMBL/GenBank/DDBJ databases">
        <authorList>
            <person name="Babu N.S."/>
            <person name="Beckwith C.J."/>
            <person name="Beseler K.G."/>
            <person name="Brison A."/>
            <person name="Carone J.V."/>
            <person name="Caskin T.P."/>
            <person name="Diamond M."/>
            <person name="Durham M.E."/>
            <person name="Foxe J.M."/>
            <person name="Go M."/>
            <person name="Henderson B.A."/>
            <person name="Jones I.B."/>
            <person name="McGettigan J.A."/>
            <person name="Micheletti S.J."/>
            <person name="Nasrallah M.E."/>
            <person name="Ortiz D."/>
            <person name="Piller C.R."/>
            <person name="Privatt S.R."/>
            <person name="Schneider S.L."/>
            <person name="Sharp S."/>
            <person name="Smith T.C."/>
            <person name="Stanton J.D."/>
            <person name="Ullery H.E."/>
            <person name="Wilson R.J."/>
            <person name="Serrano M.G."/>
            <person name="Buck G."/>
            <person name="Lee V."/>
            <person name="Wang Y."/>
            <person name="Carvalho R."/>
            <person name="Voegtly L."/>
            <person name="Shi R."/>
            <person name="Duckworth R."/>
            <person name="Johnson A."/>
            <person name="Loviza R."/>
            <person name="Walstead R."/>
            <person name="Shah Z."/>
            <person name="Kiflezghi M."/>
            <person name="Wade K."/>
            <person name="Ball S.L."/>
            <person name="Bradley K.W."/>
            <person name="Asai D.J."/>
            <person name="Bowman C.A."/>
            <person name="Russell D.A."/>
            <person name="Pope W.H."/>
            <person name="Jacobs-Sera D."/>
            <person name="Hendrix R.W."/>
            <person name="Hatfull G.F."/>
        </authorList>
    </citation>
    <scope>NUCLEOTIDE SEQUENCE</scope>
</reference>
<sequence length="135" mass="13862">MTTSTTTYTLSATVALPYADAVAATRRALADQGFGVLTEIDLAATLKEKLDVDLPPQVILGACRPPLAYAALLVDPSVAAMLPCNVVVRSVGEDSCVVEAFDPAVMPRLAPGLADVAAEAGVRLSAALAALTEEH</sequence>
<organism evidence="2">
    <name type="scientific">metagenome</name>
    <dbReference type="NCBI Taxonomy" id="256318"/>
    <lineage>
        <taxon>unclassified sequences</taxon>
        <taxon>metagenomes</taxon>
    </lineage>
</organism>